<keyword evidence="3" id="KW-1003">Cell membrane</keyword>
<feature type="domain" description="Membrane transport protein MMPL" evidence="8">
    <location>
        <begin position="51"/>
        <end position="379"/>
    </location>
</feature>
<keyword evidence="5 7" id="KW-1133">Transmembrane helix</keyword>
<evidence type="ECO:0000256" key="1">
    <source>
        <dbReference type="ARBA" id="ARBA00004651"/>
    </source>
</evidence>
<gene>
    <name evidence="9" type="ORF">AWC14_23570</name>
</gene>
<evidence type="ECO:0000256" key="2">
    <source>
        <dbReference type="ARBA" id="ARBA00010157"/>
    </source>
</evidence>
<dbReference type="OrthoDB" id="2365435at2"/>
<evidence type="ECO:0000313" key="10">
    <source>
        <dbReference type="Proteomes" id="UP000193487"/>
    </source>
</evidence>
<accession>A0A1X1YB37</accession>
<dbReference type="STRING" id="487514.A5707_15745"/>
<keyword evidence="4 7" id="KW-0812">Transmembrane</keyword>
<feature type="domain" description="Membrane transport protein MMPL" evidence="8">
    <location>
        <begin position="629"/>
        <end position="936"/>
    </location>
</feature>
<dbReference type="SUPFAM" id="SSF82866">
    <property type="entry name" value="Multidrug efflux transporter AcrB transmembrane domain"/>
    <property type="match status" value="2"/>
</dbReference>
<evidence type="ECO:0000259" key="8">
    <source>
        <dbReference type="Pfam" id="PF03176"/>
    </source>
</evidence>
<dbReference type="GO" id="GO:0005886">
    <property type="term" value="C:plasma membrane"/>
    <property type="evidence" value="ECO:0007669"/>
    <property type="project" value="UniProtKB-SubCell"/>
</dbReference>
<keyword evidence="10" id="KW-1185">Reference proteome</keyword>
<dbReference type="InterPro" id="IPR004707">
    <property type="entry name" value="MmpL_fam"/>
</dbReference>
<name>A0A1X1YB37_9MYCO</name>
<feature type="transmembrane region" description="Helical" evidence="7">
    <location>
        <begin position="787"/>
        <end position="809"/>
    </location>
</feature>
<dbReference type="Pfam" id="PF03176">
    <property type="entry name" value="MMPL"/>
    <property type="match status" value="2"/>
</dbReference>
<comment type="caution">
    <text evidence="9">The sequence shown here is derived from an EMBL/GenBank/DDBJ whole genome shotgun (WGS) entry which is preliminary data.</text>
</comment>
<feature type="transmembrane region" description="Helical" evidence="7">
    <location>
        <begin position="375"/>
        <end position="397"/>
    </location>
</feature>
<proteinExistence type="inferred from homology"/>
<feature type="transmembrane region" description="Helical" evidence="7">
    <location>
        <begin position="191"/>
        <end position="210"/>
    </location>
</feature>
<feature type="transmembrane region" description="Helical" evidence="7">
    <location>
        <begin position="217"/>
        <end position="242"/>
    </location>
</feature>
<dbReference type="InterPro" id="IPR004869">
    <property type="entry name" value="MMPL_dom"/>
</dbReference>
<dbReference type="PANTHER" id="PTHR33406:SF6">
    <property type="entry name" value="MEMBRANE PROTEIN YDGH-RELATED"/>
    <property type="match status" value="1"/>
</dbReference>
<organism evidence="9 10">
    <name type="scientific">Mycobacterium kyorinense</name>
    <dbReference type="NCBI Taxonomy" id="487514"/>
    <lineage>
        <taxon>Bacteria</taxon>
        <taxon>Bacillati</taxon>
        <taxon>Actinomycetota</taxon>
        <taxon>Actinomycetes</taxon>
        <taxon>Mycobacteriales</taxon>
        <taxon>Mycobacteriaceae</taxon>
        <taxon>Mycobacterium</taxon>
    </lineage>
</organism>
<evidence type="ECO:0000256" key="3">
    <source>
        <dbReference type="ARBA" id="ARBA00022475"/>
    </source>
</evidence>
<dbReference type="PANTHER" id="PTHR33406">
    <property type="entry name" value="MEMBRANE PROTEIN MJ1562-RELATED"/>
    <property type="match status" value="1"/>
</dbReference>
<dbReference type="InterPro" id="IPR050545">
    <property type="entry name" value="Mycobact_MmpL"/>
</dbReference>
<comment type="similarity">
    <text evidence="2">Belongs to the resistance-nodulation-cell division (RND) (TC 2.A.6) family. MmpL subfamily.</text>
</comment>
<protein>
    <recommendedName>
        <fullName evidence="8">Membrane transport protein MMPL domain-containing protein</fullName>
    </recommendedName>
</protein>
<evidence type="ECO:0000256" key="6">
    <source>
        <dbReference type="ARBA" id="ARBA00023136"/>
    </source>
</evidence>
<evidence type="ECO:0000313" key="9">
    <source>
        <dbReference type="EMBL" id="ORW08285.1"/>
    </source>
</evidence>
<dbReference type="Proteomes" id="UP000193487">
    <property type="component" value="Unassembled WGS sequence"/>
</dbReference>
<dbReference type="NCBIfam" id="TIGR00833">
    <property type="entry name" value="actII"/>
    <property type="match status" value="1"/>
</dbReference>
<reference evidence="9 10" key="1">
    <citation type="submission" date="2016-01" db="EMBL/GenBank/DDBJ databases">
        <title>The new phylogeny of the genus Mycobacterium.</title>
        <authorList>
            <person name="Tarcisio F."/>
            <person name="Conor M."/>
            <person name="Antonella G."/>
            <person name="Elisabetta G."/>
            <person name="Giulia F.S."/>
            <person name="Sara T."/>
            <person name="Anna F."/>
            <person name="Clotilde B."/>
            <person name="Roberto B."/>
            <person name="Veronica D.S."/>
            <person name="Fabio R."/>
            <person name="Monica P."/>
            <person name="Olivier J."/>
            <person name="Enrico T."/>
            <person name="Nicola S."/>
        </authorList>
    </citation>
    <scope>NUCLEOTIDE SEQUENCE [LARGE SCALE GENOMIC DNA]</scope>
    <source>
        <strain evidence="9 10">DSM 45166</strain>
    </source>
</reference>
<comment type="subcellular location">
    <subcellularLocation>
        <location evidence="1">Cell membrane</location>
        <topology evidence="1">Multi-pass membrane protein</topology>
    </subcellularLocation>
</comment>
<feature type="transmembrane region" description="Helical" evidence="7">
    <location>
        <begin position="293"/>
        <end position="314"/>
    </location>
</feature>
<dbReference type="Gene3D" id="1.20.1640.10">
    <property type="entry name" value="Multidrug efflux transporter AcrB transmembrane domain"/>
    <property type="match status" value="2"/>
</dbReference>
<dbReference type="AlphaFoldDB" id="A0A1X1YB37"/>
<feature type="transmembrane region" description="Helical" evidence="7">
    <location>
        <begin position="821"/>
        <end position="844"/>
    </location>
</feature>
<feature type="transmembrane region" description="Helical" evidence="7">
    <location>
        <begin position="326"/>
        <end position="354"/>
    </location>
</feature>
<keyword evidence="6 7" id="KW-0472">Membrane</keyword>
<feature type="transmembrane region" description="Helical" evidence="7">
    <location>
        <begin position="762"/>
        <end position="780"/>
    </location>
</feature>
<evidence type="ECO:0000256" key="4">
    <source>
        <dbReference type="ARBA" id="ARBA00022692"/>
    </source>
</evidence>
<evidence type="ECO:0000256" key="7">
    <source>
        <dbReference type="SAM" id="Phobius"/>
    </source>
</evidence>
<feature type="transmembrane region" description="Helical" evidence="7">
    <location>
        <begin position="248"/>
        <end position="272"/>
    </location>
</feature>
<evidence type="ECO:0000256" key="5">
    <source>
        <dbReference type="ARBA" id="ARBA00022989"/>
    </source>
</evidence>
<sequence length="937" mass="102681">MSEHRARRPFVPRMVRVLAIPIIAFWALLAVSTNTFMPQVERVAEELAGPMVPHYAPSQRALLRIGEKFHESNSTNLTMLVLEANRPLGDVDHRYYDDLVRRLKQDPKHVQYVMDLWGKPITAAGAQSVDGKAAYVLLRLAGDIGQMQANQSVAAVRDIVAKDPAPPGLRVYVSGAAPLASDTVAIANSSLNNITIVTIILIVTMLLLVYRSPSNVLVPLLGVLIEMLVAKGVIATLGHLGYIELSSFAVNIVVALTLGAGTDYGIFLIGRYHEARQAGESREDAFYIAYKGVTPIIIGSGLTIAGACYCLTFARLNYFHTMGPAVGIAMLFTIAAALTLGPAILTVGSLFGLFDPREKAKATLYRRIGASVVRWPVPILTASAAAVMFGAIFVPTYRQNYDDRQYQPHAAPANQGFAAADRHFPKSKLFSEMLMVETDHDMRNSADFISLDRVAKSLIRLPGVAMVQSITRPLGRPLEHATLPYLFTTQGSGNGQQLPFNKQQNANTDQQAQITAHSVEVLRKEIVYFQNMSDELHQTVLTVEDLQQITDEMNSEISNLDDFFRPIKSYFYWEKHCFDIPICWAFRSLFDGLDNIDHLAADIKDARTSLEAVDRILPQVITQLKLTADDSEALASLLVSTYGQSALQSTQTDQTFDDLINVGLDFDRSRSDDFFYIPREGFDNDDVKTGMQLLMSPDGKAARFIVTHEGNAMGPEGVQHVEQFPGAITTILKETSLAGARVYIGGSGSNDKDIKEYAASDLLIVAIAAFVLIFLIMLFLTRSLMAALVIPGTVAFSYAGAFGLSILVWQHLIGLPVHWLVLPLTFIILVAVGSDYNLLLIVRVKEELHAGLNTGLIRALGSTGGVVTSAGLVFAFTMLAMLTSDLRTIGQVGSTVCIGLLLDTLIVRSFVVPCVLRILGPWFWWPTLVRSRPLPVR</sequence>
<dbReference type="EMBL" id="LQPE01000034">
    <property type="protein sequence ID" value="ORW08285.1"/>
    <property type="molecule type" value="Genomic_DNA"/>
</dbReference>
<feature type="transmembrane region" description="Helical" evidence="7">
    <location>
        <begin position="856"/>
        <end position="882"/>
    </location>
</feature>